<keyword evidence="2" id="KW-0812">Transmembrane</keyword>
<reference evidence="3" key="2">
    <citation type="journal article" date="2015" name="Fish Shellfish Immunol.">
        <title>Early steps in the European eel (Anguilla anguilla)-Vibrio vulnificus interaction in the gills: Role of the RtxA13 toxin.</title>
        <authorList>
            <person name="Callol A."/>
            <person name="Pajuelo D."/>
            <person name="Ebbesson L."/>
            <person name="Teles M."/>
            <person name="MacKenzie S."/>
            <person name="Amaro C."/>
        </authorList>
    </citation>
    <scope>NUCLEOTIDE SEQUENCE</scope>
</reference>
<feature type="transmembrane region" description="Helical" evidence="2">
    <location>
        <begin position="28"/>
        <end position="53"/>
    </location>
</feature>
<dbReference type="AlphaFoldDB" id="A0A0E9UQA3"/>
<keyword evidence="2" id="KW-1133">Transmembrane helix</keyword>
<evidence type="ECO:0000256" key="1">
    <source>
        <dbReference type="SAM" id="MobiDB-lite"/>
    </source>
</evidence>
<sequence>MYVSICMCVWVSIYTRTYTHMHAHAHQYAFLCVSIHIPAYVYCVYICVVFLFSSVVDCGLGGVVLGEGAFVFSLRAAETQLFCRSQTFSSDYITPPLPRHAPQSHPRQKQLTAPPVELEDSHRMLG</sequence>
<name>A0A0E9UQA3_ANGAN</name>
<protein>
    <submittedName>
        <fullName evidence="3">Uncharacterized protein</fullName>
    </submittedName>
</protein>
<reference evidence="3" key="1">
    <citation type="submission" date="2014-11" db="EMBL/GenBank/DDBJ databases">
        <authorList>
            <person name="Amaro Gonzalez C."/>
        </authorList>
    </citation>
    <scope>NUCLEOTIDE SEQUENCE</scope>
</reference>
<evidence type="ECO:0000256" key="2">
    <source>
        <dbReference type="SAM" id="Phobius"/>
    </source>
</evidence>
<dbReference type="EMBL" id="GBXM01040651">
    <property type="protein sequence ID" value="JAH67926.1"/>
    <property type="molecule type" value="Transcribed_RNA"/>
</dbReference>
<keyword evidence="2" id="KW-0472">Membrane</keyword>
<evidence type="ECO:0000313" key="3">
    <source>
        <dbReference type="EMBL" id="JAH67926.1"/>
    </source>
</evidence>
<organism evidence="3">
    <name type="scientific">Anguilla anguilla</name>
    <name type="common">European freshwater eel</name>
    <name type="synonym">Muraena anguilla</name>
    <dbReference type="NCBI Taxonomy" id="7936"/>
    <lineage>
        <taxon>Eukaryota</taxon>
        <taxon>Metazoa</taxon>
        <taxon>Chordata</taxon>
        <taxon>Craniata</taxon>
        <taxon>Vertebrata</taxon>
        <taxon>Euteleostomi</taxon>
        <taxon>Actinopterygii</taxon>
        <taxon>Neopterygii</taxon>
        <taxon>Teleostei</taxon>
        <taxon>Anguilliformes</taxon>
        <taxon>Anguillidae</taxon>
        <taxon>Anguilla</taxon>
    </lineage>
</organism>
<proteinExistence type="predicted"/>
<feature type="region of interest" description="Disordered" evidence="1">
    <location>
        <begin position="96"/>
        <end position="126"/>
    </location>
</feature>
<accession>A0A0E9UQA3</accession>